<evidence type="ECO:0000313" key="2">
    <source>
        <dbReference type="EMBL" id="CAB4197088.1"/>
    </source>
</evidence>
<feature type="region of interest" description="Disordered" evidence="1">
    <location>
        <begin position="184"/>
        <end position="223"/>
    </location>
</feature>
<proteinExistence type="predicted"/>
<gene>
    <name evidence="2" type="ORF">UFOVP1290_608</name>
</gene>
<protein>
    <submittedName>
        <fullName evidence="2">Uncharacterized protein</fullName>
    </submittedName>
</protein>
<organism evidence="2">
    <name type="scientific">uncultured Caudovirales phage</name>
    <dbReference type="NCBI Taxonomy" id="2100421"/>
    <lineage>
        <taxon>Viruses</taxon>
        <taxon>Duplodnaviria</taxon>
        <taxon>Heunggongvirae</taxon>
        <taxon>Uroviricota</taxon>
        <taxon>Caudoviricetes</taxon>
        <taxon>Peduoviridae</taxon>
        <taxon>Maltschvirus</taxon>
        <taxon>Maltschvirus maltsch</taxon>
    </lineage>
</organism>
<accession>A0A6J5RU32</accession>
<name>A0A6J5RU32_9CAUD</name>
<evidence type="ECO:0000256" key="1">
    <source>
        <dbReference type="SAM" id="MobiDB-lite"/>
    </source>
</evidence>
<dbReference type="EMBL" id="LR797252">
    <property type="protein sequence ID" value="CAB4197088.1"/>
    <property type="molecule type" value="Genomic_DNA"/>
</dbReference>
<feature type="compositionally biased region" description="Polar residues" evidence="1">
    <location>
        <begin position="205"/>
        <end position="223"/>
    </location>
</feature>
<reference evidence="2" key="1">
    <citation type="submission" date="2020-05" db="EMBL/GenBank/DDBJ databases">
        <authorList>
            <person name="Chiriac C."/>
            <person name="Salcher M."/>
            <person name="Ghai R."/>
            <person name="Kavagutti S V."/>
        </authorList>
    </citation>
    <scope>NUCLEOTIDE SEQUENCE</scope>
</reference>
<sequence length="223" mass="24915">MIKFYNNYDLYDVPGVNGKEPKHGPGSGYHALQDYKSVSDFLKDRRKKNKDKYKANDSWIEDTESNRKERINKMKARAMLLSRILKFAIDFPIDDQINSTPILGNSGTASEAAQIGGMTDESMLLPDFEGKSIDQLNHGRDYTEDYIPKGCGNCGFIGNKDAIYDVTYPCPQCHKGGPQVLMPKETSLYGLPDGINDPEDLDAPSNEQTQYGTTNSGNTFYNT</sequence>